<comment type="caution">
    <text evidence="2">The sequence shown here is derived from an EMBL/GenBank/DDBJ whole genome shotgun (WGS) entry which is preliminary data.</text>
</comment>
<reference evidence="2 3" key="1">
    <citation type="journal article" date="2014" name="Agronomy (Basel)">
        <title>A Draft Genome Sequence for Ensete ventricosum, the Drought-Tolerant Tree Against Hunger.</title>
        <authorList>
            <person name="Harrison J."/>
            <person name="Moore K.A."/>
            <person name="Paszkiewicz K."/>
            <person name="Jones T."/>
            <person name="Grant M."/>
            <person name="Ambacheew D."/>
            <person name="Muzemil S."/>
            <person name="Studholme D.J."/>
        </authorList>
    </citation>
    <scope>NUCLEOTIDE SEQUENCE [LARGE SCALE GENOMIC DNA]</scope>
</reference>
<dbReference type="Proteomes" id="UP000287651">
    <property type="component" value="Unassembled WGS sequence"/>
</dbReference>
<protein>
    <submittedName>
        <fullName evidence="2">Uncharacterized protein</fullName>
    </submittedName>
</protein>
<gene>
    <name evidence="2" type="ORF">B296_00056520</name>
</gene>
<evidence type="ECO:0000313" key="2">
    <source>
        <dbReference type="EMBL" id="RRT37523.1"/>
    </source>
</evidence>
<dbReference type="EMBL" id="AMZH03022198">
    <property type="protein sequence ID" value="RRT37523.1"/>
    <property type="molecule type" value="Genomic_DNA"/>
</dbReference>
<dbReference type="AlphaFoldDB" id="A0A426XDI0"/>
<sequence length="146" mass="15481">MGASPGSGGASLGSLNSLPSRAEVSARLVLIRVCKSANIGGGQNFLRGLMLPRVSSTHSSVGLSLGPSQGWRSYTKASLEMRGVTQRGPSDAQVSKNPEWPSRESKVWGYGEKRVTERERVLLLPAAGVSVLYLWEGSLPVHPALP</sequence>
<organism evidence="2 3">
    <name type="scientific">Ensete ventricosum</name>
    <name type="common">Abyssinian banana</name>
    <name type="synonym">Musa ensete</name>
    <dbReference type="NCBI Taxonomy" id="4639"/>
    <lineage>
        <taxon>Eukaryota</taxon>
        <taxon>Viridiplantae</taxon>
        <taxon>Streptophyta</taxon>
        <taxon>Embryophyta</taxon>
        <taxon>Tracheophyta</taxon>
        <taxon>Spermatophyta</taxon>
        <taxon>Magnoliopsida</taxon>
        <taxon>Liliopsida</taxon>
        <taxon>Zingiberales</taxon>
        <taxon>Musaceae</taxon>
        <taxon>Ensete</taxon>
    </lineage>
</organism>
<feature type="region of interest" description="Disordered" evidence="1">
    <location>
        <begin position="82"/>
        <end position="103"/>
    </location>
</feature>
<accession>A0A426XDI0</accession>
<evidence type="ECO:0000256" key="1">
    <source>
        <dbReference type="SAM" id="MobiDB-lite"/>
    </source>
</evidence>
<name>A0A426XDI0_ENSVE</name>
<proteinExistence type="predicted"/>
<evidence type="ECO:0000313" key="3">
    <source>
        <dbReference type="Proteomes" id="UP000287651"/>
    </source>
</evidence>